<dbReference type="InterPro" id="IPR021163">
    <property type="entry name" value="Ferredox_Rdtase_adrenod"/>
</dbReference>
<comment type="subcellular location">
    <subcellularLocation>
        <location evidence="11">Mitochondrion</location>
    </subcellularLocation>
</comment>
<dbReference type="PANTHER" id="PTHR48467">
    <property type="entry name" value="GLUTAMATE SYNTHASE 1 [NADH], CHLOROPLASTIC-LIKE"/>
    <property type="match status" value="1"/>
</dbReference>
<evidence type="ECO:0000256" key="11">
    <source>
        <dbReference type="PIRNR" id="PIRNR000362"/>
    </source>
</evidence>
<keyword evidence="7 11" id="KW-0274">FAD</keyword>
<dbReference type="InterPro" id="IPR055275">
    <property type="entry name" value="Ferredox_Rdtase"/>
</dbReference>
<dbReference type="EC" id="1.18.1.6" evidence="4 11"/>
<dbReference type="Proteomes" id="UP000038040">
    <property type="component" value="Unplaced"/>
</dbReference>
<evidence type="ECO:0000313" key="18">
    <source>
        <dbReference type="WBParaSite" id="DME_0000445001-mRNA-1"/>
    </source>
</evidence>
<dbReference type="STRING" id="318479.A0A0N4UB85"/>
<evidence type="ECO:0000256" key="2">
    <source>
        <dbReference type="ARBA" id="ARBA00004731"/>
    </source>
</evidence>
<reference evidence="15 17" key="2">
    <citation type="submission" date="2018-11" db="EMBL/GenBank/DDBJ databases">
        <authorList>
            <consortium name="Pathogen Informatics"/>
        </authorList>
    </citation>
    <scope>NUCLEOTIDE SEQUENCE [LARGE SCALE GENOMIC DNA]</scope>
</reference>
<dbReference type="GO" id="GO:0008203">
    <property type="term" value="P:cholesterol metabolic process"/>
    <property type="evidence" value="ECO:0007669"/>
    <property type="project" value="UniProtKB-UniPathway"/>
</dbReference>
<keyword evidence="6 11" id="KW-0285">Flavoprotein</keyword>
<evidence type="ECO:0000313" key="16">
    <source>
        <dbReference type="Proteomes" id="UP000038040"/>
    </source>
</evidence>
<keyword evidence="8 11" id="KW-0521">NADP</keyword>
<evidence type="ECO:0000313" key="17">
    <source>
        <dbReference type="Proteomes" id="UP000274756"/>
    </source>
</evidence>
<dbReference type="Pfam" id="PF07992">
    <property type="entry name" value="Pyr_redox_2"/>
    <property type="match status" value="1"/>
</dbReference>
<dbReference type="SUPFAM" id="SSF51971">
    <property type="entry name" value="Nucleotide-binding domain"/>
    <property type="match status" value="1"/>
</dbReference>
<evidence type="ECO:0000256" key="6">
    <source>
        <dbReference type="ARBA" id="ARBA00022630"/>
    </source>
</evidence>
<evidence type="ECO:0000256" key="8">
    <source>
        <dbReference type="ARBA" id="ARBA00022857"/>
    </source>
</evidence>
<protein>
    <recommendedName>
        <fullName evidence="5 11">NADPH:adrenodoxin oxidoreductase, mitochondrial</fullName>
        <ecNumber evidence="4 11">1.18.1.6</ecNumber>
    </recommendedName>
</protein>
<dbReference type="InterPro" id="IPR023753">
    <property type="entry name" value="FAD/NAD-binding_dom"/>
</dbReference>
<dbReference type="GO" id="GO:0005739">
    <property type="term" value="C:mitochondrion"/>
    <property type="evidence" value="ECO:0007669"/>
    <property type="project" value="UniProtKB-SubCell"/>
</dbReference>
<feature type="binding site" evidence="12">
    <location>
        <position position="28"/>
    </location>
    <ligand>
        <name>FAD</name>
        <dbReference type="ChEBI" id="CHEBI:57692"/>
    </ligand>
</feature>
<gene>
    <name evidence="15" type="ORF">DME_LOCUS8333</name>
</gene>
<evidence type="ECO:0000256" key="5">
    <source>
        <dbReference type="ARBA" id="ARBA00016287"/>
    </source>
</evidence>
<dbReference type="Gene3D" id="3.50.50.60">
    <property type="entry name" value="FAD/NAD(P)-binding domain"/>
    <property type="match status" value="1"/>
</dbReference>
<name>A0A0N4UB85_DRAME</name>
<evidence type="ECO:0000256" key="4">
    <source>
        <dbReference type="ARBA" id="ARBA00013219"/>
    </source>
</evidence>
<comment type="pathway">
    <text evidence="2">Steroid metabolism; cholesterol metabolism.</text>
</comment>
<dbReference type="PIRSF" id="PIRSF000362">
    <property type="entry name" value="FNR"/>
    <property type="match status" value="1"/>
</dbReference>
<feature type="binding site" evidence="12">
    <location>
        <begin position="368"/>
        <end position="370"/>
    </location>
    <ligand>
        <name>FAD</name>
        <dbReference type="ChEBI" id="CHEBI:57692"/>
    </ligand>
</feature>
<reference evidence="18" key="1">
    <citation type="submission" date="2017-02" db="UniProtKB">
        <authorList>
            <consortium name="WormBaseParasite"/>
        </authorList>
    </citation>
    <scope>IDENTIFICATION</scope>
</reference>
<comment type="catalytic activity">
    <reaction evidence="10 11">
        <text>2 reduced [adrenodoxin] + NADP(+) + H(+) = 2 oxidized [adrenodoxin] + NADPH</text>
        <dbReference type="Rhea" id="RHEA:42312"/>
        <dbReference type="Rhea" id="RHEA-COMP:9998"/>
        <dbReference type="Rhea" id="RHEA-COMP:9999"/>
        <dbReference type="ChEBI" id="CHEBI:15378"/>
        <dbReference type="ChEBI" id="CHEBI:33737"/>
        <dbReference type="ChEBI" id="CHEBI:33738"/>
        <dbReference type="ChEBI" id="CHEBI:57783"/>
        <dbReference type="ChEBI" id="CHEBI:58349"/>
        <dbReference type="EC" id="1.18.1.6"/>
    </reaction>
</comment>
<evidence type="ECO:0000256" key="13">
    <source>
        <dbReference type="PIRSR" id="PIRSR000362-2"/>
    </source>
</evidence>
<keyword evidence="9 11" id="KW-0560">Oxidoreductase</keyword>
<feature type="binding site" evidence="13">
    <location>
        <position position="368"/>
    </location>
    <ligand>
        <name>NADP(+)</name>
        <dbReference type="ChEBI" id="CHEBI:58349"/>
    </ligand>
</feature>
<feature type="binding site" evidence="13">
    <location>
        <begin position="164"/>
        <end position="167"/>
    </location>
    <ligand>
        <name>NADP(+)</name>
        <dbReference type="ChEBI" id="CHEBI:58349"/>
    </ligand>
</feature>
<dbReference type="PANTHER" id="PTHR48467:SF1">
    <property type="entry name" value="GLUTAMATE SYNTHASE 1 [NADH], CHLOROPLASTIC-LIKE"/>
    <property type="match status" value="1"/>
</dbReference>
<organism evidence="16 18">
    <name type="scientific">Dracunculus medinensis</name>
    <name type="common">Guinea worm</name>
    <dbReference type="NCBI Taxonomy" id="318479"/>
    <lineage>
        <taxon>Eukaryota</taxon>
        <taxon>Metazoa</taxon>
        <taxon>Ecdysozoa</taxon>
        <taxon>Nematoda</taxon>
        <taxon>Chromadorea</taxon>
        <taxon>Rhabditida</taxon>
        <taxon>Spirurina</taxon>
        <taxon>Dracunculoidea</taxon>
        <taxon>Dracunculidae</taxon>
        <taxon>Dracunculus</taxon>
    </lineage>
</organism>
<evidence type="ECO:0000256" key="10">
    <source>
        <dbReference type="ARBA" id="ARBA00048933"/>
    </source>
</evidence>
<evidence type="ECO:0000256" key="7">
    <source>
        <dbReference type="ARBA" id="ARBA00022827"/>
    </source>
</evidence>
<evidence type="ECO:0000256" key="9">
    <source>
        <dbReference type="ARBA" id="ARBA00023002"/>
    </source>
</evidence>
<dbReference type="Proteomes" id="UP000274756">
    <property type="component" value="Unassembled WGS sequence"/>
</dbReference>
<feature type="binding site" evidence="13">
    <location>
        <begin position="209"/>
        <end position="210"/>
    </location>
    <ligand>
        <name>NADP(+)</name>
        <dbReference type="ChEBI" id="CHEBI:58349"/>
    </ligand>
</feature>
<evidence type="ECO:0000313" key="15">
    <source>
        <dbReference type="EMBL" id="VDN58360.1"/>
    </source>
</evidence>
<feature type="binding site" evidence="13">
    <location>
        <position position="221"/>
    </location>
    <ligand>
        <name>NADP(+)</name>
        <dbReference type="ChEBI" id="CHEBI:58349"/>
    </ligand>
</feature>
<evidence type="ECO:0000256" key="1">
    <source>
        <dbReference type="ARBA" id="ARBA00001974"/>
    </source>
</evidence>
<feature type="binding site" evidence="12">
    <location>
        <position position="361"/>
    </location>
    <ligand>
        <name>FAD</name>
        <dbReference type="ChEBI" id="CHEBI:57692"/>
    </ligand>
</feature>
<evidence type="ECO:0000256" key="3">
    <source>
        <dbReference type="ARBA" id="ARBA00008312"/>
    </source>
</evidence>
<accession>A0A0N4UB85</accession>
<proteinExistence type="inferred from homology"/>
<evidence type="ECO:0000256" key="12">
    <source>
        <dbReference type="PIRSR" id="PIRSR000362-1"/>
    </source>
</evidence>
<dbReference type="PRINTS" id="PR00419">
    <property type="entry name" value="ADXRDTASE"/>
</dbReference>
<feature type="binding site" evidence="12">
    <location>
        <position position="95"/>
    </location>
    <ligand>
        <name>FAD</name>
        <dbReference type="ChEBI" id="CHEBI:57692"/>
    </ligand>
</feature>
<dbReference type="WBParaSite" id="DME_0000445001-mRNA-1">
    <property type="protein sequence ID" value="DME_0000445001-mRNA-1"/>
    <property type="gene ID" value="DME_0000445001"/>
</dbReference>
<feature type="domain" description="FAD/NAD(P)-binding" evidence="14">
    <location>
        <begin position="19"/>
        <end position="180"/>
    </location>
</feature>
<keyword evidence="17" id="KW-1185">Reference proteome</keyword>
<dbReference type="EMBL" id="UYYG01001167">
    <property type="protein sequence ID" value="VDN58360.1"/>
    <property type="molecule type" value="Genomic_DNA"/>
</dbReference>
<dbReference type="GO" id="GO:0016491">
    <property type="term" value="F:oxidoreductase activity"/>
    <property type="evidence" value="ECO:0007669"/>
    <property type="project" value="UniProtKB-KW"/>
</dbReference>
<dbReference type="AlphaFoldDB" id="A0A0N4UB85"/>
<dbReference type="OrthoDB" id="333024at2759"/>
<comment type="similarity">
    <text evidence="3 11">Belongs to the ferredoxin--NADP reductase type 1 family.</text>
</comment>
<dbReference type="UniPathway" id="UPA00296"/>
<feature type="binding site" evidence="12">
    <location>
        <position position="57"/>
    </location>
    <ligand>
        <name>FAD</name>
        <dbReference type="ChEBI" id="CHEBI:57692"/>
    </ligand>
</feature>
<comment type="cofactor">
    <cofactor evidence="1 11 12">
        <name>FAD</name>
        <dbReference type="ChEBI" id="CHEBI:57692"/>
    </cofactor>
</comment>
<keyword evidence="11" id="KW-0496">Mitochondrion</keyword>
<sequence length="447" mass="50084">MRSLLFFRRTIATLCGRPRIAVIGSGPAGLYVCSGILRRLPSCQIDVFDKNPTPYGLVRYGVAPDHPETKNCINYFNKMFNDNKDRLSLFCNVAVGTDLTFNELCSDYDVVVLAYGARHQRRLNIPGIDSKNVFSGGDFVSWYNSLPGSRVPELDCSNAVIIGHGNVALDCARIILLAGNDRLFHTDITSSVLDHLSQSSIRNVSIIGRRGPLDVSFTIKELREQIKLPNCSFAIEMSSSDQDLINESLNSLSRPKKRITELMLKSMNICPSDASRHCQLLFRRLPIEVLANSSGRVRGVRIKNSLTDEIEEMECGLLIPSIGYKNIVLDGVPTDINGRIDLIDSMRVRTCNDALVYASGWCAHLPKGVIANTLLYHWQIESTGVAAQICADLEKKELRSALESNPYDRLKARGVLYVSWEQWQKIDEKERKLGKSRGKEREKILDF</sequence>
<evidence type="ECO:0000259" key="14">
    <source>
        <dbReference type="Pfam" id="PF07992"/>
    </source>
</evidence>
<dbReference type="Gene3D" id="3.40.50.720">
    <property type="entry name" value="NAD(P)-binding Rossmann-like Domain"/>
    <property type="match status" value="1"/>
</dbReference>
<dbReference type="InterPro" id="IPR036188">
    <property type="entry name" value="FAD/NAD-bd_sf"/>
</dbReference>